<keyword evidence="2" id="KW-0238">DNA-binding</keyword>
<keyword evidence="1" id="KW-0805">Transcription regulation</keyword>
<dbReference type="RefSeq" id="WP_218392092.1">
    <property type="nucleotide sequence ID" value="NZ_JAHUZE010000002.1"/>
</dbReference>
<gene>
    <name evidence="5" type="ORF">KJP28_08285</name>
</gene>
<evidence type="ECO:0000256" key="3">
    <source>
        <dbReference type="ARBA" id="ARBA00023163"/>
    </source>
</evidence>
<proteinExistence type="predicted"/>
<evidence type="ECO:0000313" key="6">
    <source>
        <dbReference type="Proteomes" id="UP000756530"/>
    </source>
</evidence>
<evidence type="ECO:0000313" key="5">
    <source>
        <dbReference type="EMBL" id="MBV7378924.1"/>
    </source>
</evidence>
<keyword evidence="6" id="KW-1185">Reference proteome</keyword>
<feature type="domain" description="HTH marR-type" evidence="4">
    <location>
        <begin position="21"/>
        <end position="72"/>
    </location>
</feature>
<dbReference type="InterPro" id="IPR000835">
    <property type="entry name" value="HTH_MarR-typ"/>
</dbReference>
<dbReference type="PANTHER" id="PTHR38465:SF1">
    <property type="entry name" value="HTH-TYPE TRANSCRIPTIONAL REGULATOR MJ1563-RELATED"/>
    <property type="match status" value="1"/>
</dbReference>
<evidence type="ECO:0000256" key="1">
    <source>
        <dbReference type="ARBA" id="ARBA00023015"/>
    </source>
</evidence>
<dbReference type="EMBL" id="JAHUZE010000002">
    <property type="protein sequence ID" value="MBV7378924.1"/>
    <property type="molecule type" value="Genomic_DNA"/>
</dbReference>
<accession>A0ABS6T122</accession>
<evidence type="ECO:0000259" key="4">
    <source>
        <dbReference type="Pfam" id="PF12802"/>
    </source>
</evidence>
<sequence length="156" mass="17255">MAQDPVEHFIELMGFFTQEDGLPRIAGQILGYLVAEGDPRTLNEISDALGISKASASTNCRLLAEKGALERVGALGTRQDSYRAADDPARRTLQSMSQRFGERADALDAAARAFPAERHGAQERVCNLAEFFRNSAEFLAQWDRHYTKSAAYEEQS</sequence>
<reference evidence="5 6" key="1">
    <citation type="submission" date="2021-05" db="EMBL/GenBank/DDBJ databases">
        <title>Culturable bacteria isolated from Daya Bay.</title>
        <authorList>
            <person name="Zheng W."/>
            <person name="Yu S."/>
            <person name="Huang Y."/>
        </authorList>
    </citation>
    <scope>NUCLEOTIDE SEQUENCE [LARGE SCALE GENOMIC DNA]</scope>
    <source>
        <strain evidence="5 6">DP4N28-5</strain>
    </source>
</reference>
<protein>
    <submittedName>
        <fullName evidence="5">MarR family transcriptional regulator</fullName>
    </submittedName>
</protein>
<dbReference type="PANTHER" id="PTHR38465">
    <property type="entry name" value="HTH-TYPE TRANSCRIPTIONAL REGULATOR MJ1563-RELATED"/>
    <property type="match status" value="1"/>
</dbReference>
<keyword evidence="3" id="KW-0804">Transcription</keyword>
<comment type="caution">
    <text evidence="5">The sequence shown here is derived from an EMBL/GenBank/DDBJ whole genome shotgun (WGS) entry which is preliminary data.</text>
</comment>
<dbReference type="Proteomes" id="UP000756530">
    <property type="component" value="Unassembled WGS sequence"/>
</dbReference>
<dbReference type="InterPro" id="IPR052362">
    <property type="entry name" value="HTH-GbsR_regulator"/>
</dbReference>
<organism evidence="5 6">
    <name type="scientific">Maritimibacter dapengensis</name>
    <dbReference type="NCBI Taxonomy" id="2836868"/>
    <lineage>
        <taxon>Bacteria</taxon>
        <taxon>Pseudomonadati</taxon>
        <taxon>Pseudomonadota</taxon>
        <taxon>Alphaproteobacteria</taxon>
        <taxon>Rhodobacterales</taxon>
        <taxon>Roseobacteraceae</taxon>
        <taxon>Maritimibacter</taxon>
    </lineage>
</organism>
<name>A0ABS6T122_9RHOB</name>
<evidence type="ECO:0000256" key="2">
    <source>
        <dbReference type="ARBA" id="ARBA00023125"/>
    </source>
</evidence>
<dbReference type="Pfam" id="PF12802">
    <property type="entry name" value="MarR_2"/>
    <property type="match status" value="1"/>
</dbReference>